<organism evidence="1 2">
    <name type="scientific">Streptomyces macrosporus</name>
    <dbReference type="NCBI Taxonomy" id="44032"/>
    <lineage>
        <taxon>Bacteria</taxon>
        <taxon>Bacillati</taxon>
        <taxon>Actinomycetota</taxon>
        <taxon>Actinomycetes</taxon>
        <taxon>Kitasatosporales</taxon>
        <taxon>Streptomycetaceae</taxon>
        <taxon>Streptomyces</taxon>
    </lineage>
</organism>
<sequence>MSASDPVSEHFGADGMRRFSSAALYGAAVPDEAARTLEETGVPVAVGPYFRASAVSEAVRLGVYASHHRLDAPPPELEGWVRLGDDRGAELCVRPDGAVQAVFLSEVVPDMFVNASVESLNRSLTALDHALSRIAAADGVQGAAAVFRALNGELRAVDPAAFAERESWWPRVLDDVRHTLNFPFSAAFEFIADSGQKEIVTDRTGPGRLHPEERIWQRLSSSGVTPERVTRVYCELEPCVMPGHYCAVRMRELFPHAEFTHSFDYGQTAESREEGFKQLLLHAAGQARGQG</sequence>
<keyword evidence="2" id="KW-1185">Reference proteome</keyword>
<proteinExistence type="predicted"/>
<comment type="caution">
    <text evidence="1">The sequence shown here is derived from an EMBL/GenBank/DDBJ whole genome shotgun (WGS) entry which is preliminary data.</text>
</comment>
<accession>A0ABN3K812</accession>
<dbReference type="RefSeq" id="WP_344325202.1">
    <property type="nucleotide sequence ID" value="NZ_BAAASZ010000027.1"/>
</dbReference>
<dbReference type="Pfam" id="PF14440">
    <property type="entry name" value="XOO_2897-deam"/>
    <property type="match status" value="1"/>
</dbReference>
<dbReference type="Pfam" id="PF14435">
    <property type="entry name" value="SUKH-4"/>
    <property type="match status" value="1"/>
</dbReference>
<evidence type="ECO:0008006" key="3">
    <source>
        <dbReference type="Google" id="ProtNLM"/>
    </source>
</evidence>
<dbReference type="InterPro" id="IPR032722">
    <property type="entry name" value="Deaminase_XOO_2897"/>
</dbReference>
<gene>
    <name evidence="1" type="ORF">GCM10010405_39970</name>
</gene>
<dbReference type="Proteomes" id="UP001501638">
    <property type="component" value="Unassembled WGS sequence"/>
</dbReference>
<reference evidence="1 2" key="1">
    <citation type="journal article" date="2019" name="Int. J. Syst. Evol. Microbiol.">
        <title>The Global Catalogue of Microorganisms (GCM) 10K type strain sequencing project: providing services to taxonomists for standard genome sequencing and annotation.</title>
        <authorList>
            <consortium name="The Broad Institute Genomics Platform"/>
            <consortium name="The Broad Institute Genome Sequencing Center for Infectious Disease"/>
            <person name="Wu L."/>
            <person name="Ma J."/>
        </authorList>
    </citation>
    <scope>NUCLEOTIDE SEQUENCE [LARGE SCALE GENOMIC DNA]</scope>
    <source>
        <strain evidence="1 2">JCM 6305</strain>
    </source>
</reference>
<name>A0ABN3K812_9ACTN</name>
<dbReference type="EMBL" id="BAAASZ010000027">
    <property type="protein sequence ID" value="GAA2452222.1"/>
    <property type="molecule type" value="Genomic_DNA"/>
</dbReference>
<protein>
    <recommendedName>
        <fullName evidence="3">SUKH-4 immunity protein of toxin-antitoxin system</fullName>
    </recommendedName>
</protein>
<dbReference type="InterPro" id="IPR025851">
    <property type="entry name" value="SUKH-4"/>
</dbReference>
<evidence type="ECO:0000313" key="1">
    <source>
        <dbReference type="EMBL" id="GAA2452222.1"/>
    </source>
</evidence>
<evidence type="ECO:0000313" key="2">
    <source>
        <dbReference type="Proteomes" id="UP001501638"/>
    </source>
</evidence>